<dbReference type="Gene3D" id="2.60.40.1080">
    <property type="match status" value="8"/>
</dbReference>
<dbReference type="PANTHER" id="PTHR23019:SF0">
    <property type="entry name" value="NUCLEAR PORE MEMBRANE GLYCOPROTEIN 210"/>
    <property type="match status" value="1"/>
</dbReference>
<dbReference type="InterPro" id="IPR011044">
    <property type="entry name" value="Quino_amine_DH_bsu"/>
</dbReference>
<dbReference type="Proteomes" id="UP000095591">
    <property type="component" value="Unassembled WGS sequence"/>
</dbReference>
<dbReference type="PANTHER" id="PTHR23019">
    <property type="entry name" value="NUCLEAR PORE MEMBRANE GLYCOPROTEIN GP210-RELATED"/>
    <property type="match status" value="1"/>
</dbReference>
<reference evidence="3 4" key="1">
    <citation type="submission" date="2015-09" db="EMBL/GenBank/DDBJ databases">
        <authorList>
            <consortium name="Pathogen Informatics"/>
        </authorList>
    </citation>
    <scope>NUCLEOTIDE SEQUENCE [LARGE SCALE GENOMIC DNA]</scope>
    <source>
        <strain evidence="3 4">2789STDY5608872</strain>
    </source>
</reference>
<dbReference type="InterPro" id="IPR045197">
    <property type="entry name" value="NUP210-like"/>
</dbReference>
<proteinExistence type="predicted"/>
<protein>
    <submittedName>
        <fullName evidence="3">Por secretion system C-terminal sorting domain</fullName>
    </submittedName>
</protein>
<dbReference type="SMART" id="SM00635">
    <property type="entry name" value="BID_2"/>
    <property type="match status" value="7"/>
</dbReference>
<evidence type="ECO:0000256" key="1">
    <source>
        <dbReference type="SAM" id="SignalP"/>
    </source>
</evidence>
<evidence type="ECO:0000313" key="3">
    <source>
        <dbReference type="EMBL" id="CUM97586.1"/>
    </source>
</evidence>
<feature type="signal peptide" evidence="1">
    <location>
        <begin position="1"/>
        <end position="20"/>
    </location>
</feature>
<evidence type="ECO:0000313" key="4">
    <source>
        <dbReference type="Proteomes" id="UP000095591"/>
    </source>
</evidence>
<dbReference type="InterPro" id="IPR031815">
    <property type="entry name" value="DUF5074"/>
</dbReference>
<dbReference type="RefSeq" id="WP_057319099.1">
    <property type="nucleotide sequence ID" value="NZ_CYXP01000002.1"/>
</dbReference>
<feature type="domain" description="BIG2" evidence="2">
    <location>
        <begin position="825"/>
        <end position="902"/>
    </location>
</feature>
<dbReference type="Pfam" id="PF02368">
    <property type="entry name" value="Big_2"/>
    <property type="match status" value="5"/>
</dbReference>
<dbReference type="EMBL" id="CYXP01000002">
    <property type="protein sequence ID" value="CUM97586.1"/>
    <property type="molecule type" value="Genomic_DNA"/>
</dbReference>
<name>A0A173T682_PARDI</name>
<feature type="domain" description="BIG2" evidence="2">
    <location>
        <begin position="741"/>
        <end position="816"/>
    </location>
</feature>
<evidence type="ECO:0000259" key="2">
    <source>
        <dbReference type="SMART" id="SM00635"/>
    </source>
</evidence>
<feature type="domain" description="BIG2" evidence="2">
    <location>
        <begin position="569"/>
        <end position="648"/>
    </location>
</feature>
<accession>A0A173T682</accession>
<feature type="chain" id="PRO_5008012126" evidence="1">
    <location>
        <begin position="21"/>
        <end position="1362"/>
    </location>
</feature>
<dbReference type="Pfam" id="PF16819">
    <property type="entry name" value="DUF5074"/>
    <property type="match status" value="1"/>
</dbReference>
<gene>
    <name evidence="3" type="ORF">ERS852429_01391</name>
</gene>
<sequence>MKRTLYLSMVCLLSAFSAVGQTGLRGLNPIEKQKLQLPELPASQSRVTLLRSSENVDYTQGVFILNEDWFGHNNSTINFMTSSGDFAYRIFQTANPGKELGCTSQFGTIFGDNMFITSKQPKDGGASIEGGRLNVVDAKTMKVKAQFTDIGGGDGRAFLGVNDSVGYIGASNGIFLFDIKNLTVGDQLKGASNSGGLYNGQVGMMVRTKTYVFAVQQSKGVLVIDPLKHEIIKLIEGSFSTLTQSKDGSVWVGAGSRLLCIDPETLEETYLSLPDGLTIPDSWYAWTAGVLCASTQENAIYWTKGGGFCSGNEIYRYEIGNPSSMDKPFYTIPEKGRVLYVGAGLRVSPDDKLYISAFENFGSINYWQYVVDAKTGRQLGCYPLEPSYWFPAMHIFPDNEAPVVKDFTSIEAGINDAPITVSLKDMATDKDNIAEAIYKSVKSVSNESLLSASILGDNLTLTLKPDQTGEATVSVNFDSNGKIVTKDLKVTVKGKAVYLDKHELSQNVGEKSTLKVTVPEGVSAVWTSSNSNVASVVNGEITAVAQGSAKIIVSAGNEKDTCLVNVSLSVQSLTLDVESDTTRVQRDGTLQLKVKLHPEGAVLPELLWNSSNTKVAHVNNKGLVTAFADGLAVIKVMSADSSKMDSCVIKVLANIQSVSLPESISLNTNSNGKQHTYTLKPTFIPAKPTNTVVSWKSSNEDIVTVSEKGLITAIKAGEATITVTTEDGSKTAECKVNCVQWPDAVKLDLTFVSMKPGNTQQLMITTTPDSIGAVPMKYVSDTPDVVTVDKNGVLTAKKYGEAIITVSPLSGADVKATCKVAVEIPVTSIQLDKDTICQKPNTFAQLTATINPGDATFQELTWKSTSMSPVRVSSDGKVSFVRPGKSNVVVTSKYGGITDTCVIIVDSIHVESFELKQHEMTIDISKSGRLEWIYAPDDASQTMPDITAADEDILYIYYDGRIRGEKAGSTWVYANMENGKFVDSCLVHVVCDIDTVTLNKNQATIELGRTITLTPTVKVKPTVENPEEVDQTVYWKSDNKEIATVVDGVVTAISGGSTRIWVYTNYGDIPAYCDVTVVPVTEAPSSSVTGVSLNASSLSLDKGETAVLAAIVTPSNAENKSVSWSSSDITVASVADDGTVTAGIAGVVTITVTTDDGGYTATCEVTVTDPDLDKPVVEAADSTATLTFPKVPEATFYEVSVYKYVNEVPVLFGVYTMDADGNILTSLRSDLRLGTPDKIAISLRDLDEDSDYIVKITAVKEKDGKKEVVGTFYSEPFSTSSGTVSNETIGAGEARIYYYAGYLHLNNLEGYRCYIVGFNGTVLDAFEVTDLNESRLMSFSKGSYIITAINGNDRITRKFVIK</sequence>
<feature type="domain" description="BIG2" evidence="2">
    <location>
        <begin position="992"/>
        <end position="1074"/>
    </location>
</feature>
<dbReference type="InterPro" id="IPR003343">
    <property type="entry name" value="Big_2"/>
</dbReference>
<feature type="domain" description="BIG2" evidence="2">
    <location>
        <begin position="1087"/>
        <end position="1164"/>
    </location>
</feature>
<dbReference type="SUPFAM" id="SSF49373">
    <property type="entry name" value="Invasin/intimin cell-adhesion fragments"/>
    <property type="match status" value="7"/>
</dbReference>
<organism evidence="3 4">
    <name type="scientific">Parabacteroides distasonis</name>
    <dbReference type="NCBI Taxonomy" id="823"/>
    <lineage>
        <taxon>Bacteria</taxon>
        <taxon>Pseudomonadati</taxon>
        <taxon>Bacteroidota</taxon>
        <taxon>Bacteroidia</taxon>
        <taxon>Bacteroidales</taxon>
        <taxon>Tannerellaceae</taxon>
        <taxon>Parabacteroides</taxon>
    </lineage>
</organism>
<dbReference type="InterPro" id="IPR008964">
    <property type="entry name" value="Invasin/intimin_cell_adhesion"/>
</dbReference>
<dbReference type="InterPro" id="IPR015943">
    <property type="entry name" value="WD40/YVTN_repeat-like_dom_sf"/>
</dbReference>
<dbReference type="SUPFAM" id="SSF50969">
    <property type="entry name" value="YVTN repeat-like/Quinoprotein amine dehydrogenase"/>
    <property type="match status" value="1"/>
</dbReference>
<keyword evidence="1" id="KW-0732">Signal</keyword>
<feature type="domain" description="BIG2" evidence="2">
    <location>
        <begin position="493"/>
        <end position="565"/>
    </location>
</feature>
<dbReference type="Gene3D" id="2.130.10.10">
    <property type="entry name" value="YVTN repeat-like/Quinoprotein amine dehydrogenase"/>
    <property type="match status" value="1"/>
</dbReference>
<feature type="domain" description="BIG2" evidence="2">
    <location>
        <begin position="660"/>
        <end position="735"/>
    </location>
</feature>